<proteinExistence type="predicted"/>
<protein>
    <submittedName>
        <fullName evidence="2">Uncharacterized protein</fullName>
    </submittedName>
</protein>
<keyword evidence="1" id="KW-1133">Transmembrane helix</keyword>
<feature type="transmembrane region" description="Helical" evidence="1">
    <location>
        <begin position="45"/>
        <end position="68"/>
    </location>
</feature>
<keyword evidence="3" id="KW-1185">Reference proteome</keyword>
<keyword evidence="1" id="KW-0472">Membrane</keyword>
<organism evidence="2 3">
    <name type="scientific">Oreochromis niloticus</name>
    <name type="common">Nile tilapia</name>
    <name type="synonym">Tilapia nilotica</name>
    <dbReference type="NCBI Taxonomy" id="8128"/>
    <lineage>
        <taxon>Eukaryota</taxon>
        <taxon>Metazoa</taxon>
        <taxon>Chordata</taxon>
        <taxon>Craniata</taxon>
        <taxon>Vertebrata</taxon>
        <taxon>Euteleostomi</taxon>
        <taxon>Actinopterygii</taxon>
        <taxon>Neopterygii</taxon>
        <taxon>Teleostei</taxon>
        <taxon>Neoteleostei</taxon>
        <taxon>Acanthomorphata</taxon>
        <taxon>Ovalentaria</taxon>
        <taxon>Cichlomorphae</taxon>
        <taxon>Cichliformes</taxon>
        <taxon>Cichlidae</taxon>
        <taxon>African cichlids</taxon>
        <taxon>Pseudocrenilabrinae</taxon>
        <taxon>Oreochromini</taxon>
        <taxon>Oreochromis</taxon>
    </lineage>
</organism>
<name>A0A669DM90_ORENI</name>
<keyword evidence="1" id="KW-0812">Transmembrane</keyword>
<sequence>MSSLYYLSFLVFGFFEVLSDGLSLFPTPSPAVLPRRRLQCSHAVACSATICFVACSFALAWSGFGFGFTCSSCPACTSCPACSSCTSCPTRISCHQKVIGNP</sequence>
<feature type="transmembrane region" description="Helical" evidence="1">
    <location>
        <begin position="6"/>
        <end position="25"/>
    </location>
</feature>
<dbReference type="Proteomes" id="UP000005207">
    <property type="component" value="Linkage group LG10"/>
</dbReference>
<dbReference type="InParanoid" id="A0A669DM90"/>
<evidence type="ECO:0000313" key="2">
    <source>
        <dbReference type="Ensembl" id="ENSONIP00000061904.1"/>
    </source>
</evidence>
<dbReference type="AlphaFoldDB" id="A0A669DM90"/>
<evidence type="ECO:0000256" key="1">
    <source>
        <dbReference type="SAM" id="Phobius"/>
    </source>
</evidence>
<reference evidence="3" key="1">
    <citation type="submission" date="2012-01" db="EMBL/GenBank/DDBJ databases">
        <title>The Genome Sequence of Oreochromis niloticus (Nile Tilapia).</title>
        <authorList>
            <consortium name="Broad Institute Genome Assembly Team"/>
            <consortium name="Broad Institute Sequencing Platform"/>
            <person name="Di Palma F."/>
            <person name="Johnson J."/>
            <person name="Lander E.S."/>
            <person name="Lindblad-Toh K."/>
        </authorList>
    </citation>
    <scope>NUCLEOTIDE SEQUENCE [LARGE SCALE GENOMIC DNA]</scope>
</reference>
<evidence type="ECO:0000313" key="3">
    <source>
        <dbReference type="Proteomes" id="UP000005207"/>
    </source>
</evidence>
<reference evidence="2" key="2">
    <citation type="submission" date="2025-08" db="UniProtKB">
        <authorList>
            <consortium name="Ensembl"/>
        </authorList>
    </citation>
    <scope>IDENTIFICATION</scope>
</reference>
<accession>A0A669DM90</accession>
<dbReference type="Ensembl" id="ENSONIT00000065541.1">
    <property type="protein sequence ID" value="ENSONIP00000061904.1"/>
    <property type="gene ID" value="ENSONIG00000041353.1"/>
</dbReference>
<reference evidence="2" key="3">
    <citation type="submission" date="2025-09" db="UniProtKB">
        <authorList>
            <consortium name="Ensembl"/>
        </authorList>
    </citation>
    <scope>IDENTIFICATION</scope>
</reference>